<sequence length="106" mass="11735">MQDGRTVTKEDLMLDAFVALDCAINLLNTIEDERFESVDAPEDWSDPSTYICVSSKIHALSSILGNAVKMLSVAGFNEDGGDYFSARIKLMANIIQQHEGRMQAHI</sequence>
<dbReference type="AlphaFoldDB" id="A0A645H9B4"/>
<evidence type="ECO:0000313" key="1">
    <source>
        <dbReference type="EMBL" id="MPN35601.1"/>
    </source>
</evidence>
<dbReference type="EMBL" id="VSSQ01089292">
    <property type="protein sequence ID" value="MPN35601.1"/>
    <property type="molecule type" value="Genomic_DNA"/>
</dbReference>
<comment type="caution">
    <text evidence="1">The sequence shown here is derived from an EMBL/GenBank/DDBJ whole genome shotgun (WGS) entry which is preliminary data.</text>
</comment>
<protein>
    <submittedName>
        <fullName evidence="1">Uncharacterized protein</fullName>
    </submittedName>
</protein>
<proteinExistence type="predicted"/>
<accession>A0A645H9B4</accession>
<reference evidence="1" key="1">
    <citation type="submission" date="2019-08" db="EMBL/GenBank/DDBJ databases">
        <authorList>
            <person name="Kucharzyk K."/>
            <person name="Murdoch R.W."/>
            <person name="Higgins S."/>
            <person name="Loffler F."/>
        </authorList>
    </citation>
    <scope>NUCLEOTIDE SEQUENCE</scope>
</reference>
<name>A0A645H9B4_9ZZZZ</name>
<organism evidence="1">
    <name type="scientific">bioreactor metagenome</name>
    <dbReference type="NCBI Taxonomy" id="1076179"/>
    <lineage>
        <taxon>unclassified sequences</taxon>
        <taxon>metagenomes</taxon>
        <taxon>ecological metagenomes</taxon>
    </lineage>
</organism>
<gene>
    <name evidence="1" type="ORF">SDC9_183099</name>
</gene>